<evidence type="ECO:0000313" key="3">
    <source>
        <dbReference type="Proteomes" id="UP001498771"/>
    </source>
</evidence>
<keyword evidence="1" id="KW-0472">Membrane</keyword>
<dbReference type="RefSeq" id="XP_064769591.1">
    <property type="nucleotide sequence ID" value="XM_064909377.1"/>
</dbReference>
<evidence type="ECO:0000313" key="2">
    <source>
        <dbReference type="EMBL" id="KAK7206558.1"/>
    </source>
</evidence>
<name>A0ABR1F9M9_9ASCO</name>
<keyword evidence="1" id="KW-1133">Transmembrane helix</keyword>
<gene>
    <name evidence="2" type="ORF">BZA70DRAFT_107274</name>
</gene>
<sequence>MARFTRTSAILLLCVVINFLFIVLFLYLDAVPGVPYSLLKKTLQNAKSAYQGSTLDSDPDLESATAIVIPAECEDPYRMPGYLVLPENVTDPATLKETVYVPFYDTFTDRPPVAIATYPQPPHQNFDFAPTKTPDAELMRQAPTDWMVRIQKHVYNQNNPLVYFDENDEDAIADVAARNRTARELVWLRNKRVLMLADSVDRYMLMHFCTQAGVQGIEGLIGKHTLAICHIPSLNFTITHWHIPGMLSATPDWWYISEISHVPFEARFEDMYKQYLNLTIGMDGKGPDLIIYQSILWDTFNFARGPAAHALTGLSSTNEPPDEGRLLFWSELEFYRSRQQIMINYFRSLFSNSAPFLYRSALNHRFEGPIDIPVYQLDRVARAVAHANSIEVLEWAQFARGFYEIYRDVIHVNLSAQSWLYSNMMLYYLFRATGGEEVRGRVTKWPLTDVDKQVRHWSKGDTWEKCNQYNRVLYR</sequence>
<keyword evidence="1" id="KW-0812">Transmembrane</keyword>
<reference evidence="2 3" key="1">
    <citation type="submission" date="2024-03" db="EMBL/GenBank/DDBJ databases">
        <title>Genome-scale model development and genomic sequencing of the oleaginous clade Lipomyces.</title>
        <authorList>
            <consortium name="Lawrence Berkeley National Laboratory"/>
            <person name="Czajka J.J."/>
            <person name="Han Y."/>
            <person name="Kim J."/>
            <person name="Mondo S.J."/>
            <person name="Hofstad B.A."/>
            <person name="Robles A."/>
            <person name="Haridas S."/>
            <person name="Riley R."/>
            <person name="LaButti K."/>
            <person name="Pangilinan J."/>
            <person name="Andreopoulos W."/>
            <person name="Lipzen A."/>
            <person name="Yan J."/>
            <person name="Wang M."/>
            <person name="Ng V."/>
            <person name="Grigoriev I.V."/>
            <person name="Spatafora J.W."/>
            <person name="Magnuson J.K."/>
            <person name="Baker S.E."/>
            <person name="Pomraning K.R."/>
        </authorList>
    </citation>
    <scope>NUCLEOTIDE SEQUENCE [LARGE SCALE GENOMIC DNA]</scope>
    <source>
        <strain evidence="2 3">Phaff 52-87</strain>
    </source>
</reference>
<dbReference type="Proteomes" id="UP001498771">
    <property type="component" value="Unassembled WGS sequence"/>
</dbReference>
<dbReference type="EMBL" id="JBBJBU010000002">
    <property type="protein sequence ID" value="KAK7206558.1"/>
    <property type="molecule type" value="Genomic_DNA"/>
</dbReference>
<accession>A0ABR1F9M9</accession>
<evidence type="ECO:0000256" key="1">
    <source>
        <dbReference type="SAM" id="Phobius"/>
    </source>
</evidence>
<proteinExistence type="predicted"/>
<organism evidence="2 3">
    <name type="scientific">Myxozyma melibiosi</name>
    <dbReference type="NCBI Taxonomy" id="54550"/>
    <lineage>
        <taxon>Eukaryota</taxon>
        <taxon>Fungi</taxon>
        <taxon>Dikarya</taxon>
        <taxon>Ascomycota</taxon>
        <taxon>Saccharomycotina</taxon>
        <taxon>Lipomycetes</taxon>
        <taxon>Lipomycetales</taxon>
        <taxon>Lipomycetaceae</taxon>
        <taxon>Myxozyma</taxon>
    </lineage>
</organism>
<keyword evidence="3" id="KW-1185">Reference proteome</keyword>
<protein>
    <submittedName>
        <fullName evidence="2">Uncharacterized protein</fullName>
    </submittedName>
</protein>
<dbReference type="GeneID" id="90034889"/>
<feature type="transmembrane region" description="Helical" evidence="1">
    <location>
        <begin position="9"/>
        <end position="28"/>
    </location>
</feature>
<comment type="caution">
    <text evidence="2">The sequence shown here is derived from an EMBL/GenBank/DDBJ whole genome shotgun (WGS) entry which is preliminary data.</text>
</comment>